<name>A0ABP0S2P4_9DINO</name>
<feature type="compositionally biased region" description="Polar residues" evidence="2">
    <location>
        <begin position="97"/>
        <end position="109"/>
    </location>
</feature>
<keyword evidence="5" id="KW-1185">Reference proteome</keyword>
<proteinExistence type="predicted"/>
<feature type="region of interest" description="Disordered" evidence="2">
    <location>
        <begin position="68"/>
        <end position="118"/>
    </location>
</feature>
<dbReference type="Proteomes" id="UP001642464">
    <property type="component" value="Unassembled WGS sequence"/>
</dbReference>
<feature type="compositionally biased region" description="Basic and acidic residues" evidence="2">
    <location>
        <begin position="84"/>
        <end position="96"/>
    </location>
</feature>
<reference evidence="4 5" key="1">
    <citation type="submission" date="2024-02" db="EMBL/GenBank/DDBJ databases">
        <authorList>
            <person name="Chen Y."/>
            <person name="Shah S."/>
            <person name="Dougan E. K."/>
            <person name="Thang M."/>
            <person name="Chan C."/>
        </authorList>
    </citation>
    <scope>NUCLEOTIDE SEQUENCE [LARGE SCALE GENOMIC DNA]</scope>
</reference>
<keyword evidence="1" id="KW-0175">Coiled coil</keyword>
<comment type="caution">
    <text evidence="4">The sequence shown here is derived from an EMBL/GenBank/DDBJ whole genome shotgun (WGS) entry which is preliminary data.</text>
</comment>
<organism evidence="4 5">
    <name type="scientific">Durusdinium trenchii</name>
    <dbReference type="NCBI Taxonomy" id="1381693"/>
    <lineage>
        <taxon>Eukaryota</taxon>
        <taxon>Sar</taxon>
        <taxon>Alveolata</taxon>
        <taxon>Dinophyceae</taxon>
        <taxon>Suessiales</taxon>
        <taxon>Symbiodiniaceae</taxon>
        <taxon>Durusdinium</taxon>
    </lineage>
</organism>
<dbReference type="EMBL" id="CAXAMM010042729">
    <property type="protein sequence ID" value="CAK9106430.1"/>
    <property type="molecule type" value="Genomic_DNA"/>
</dbReference>
<evidence type="ECO:0000313" key="4">
    <source>
        <dbReference type="EMBL" id="CAK9106632.1"/>
    </source>
</evidence>
<sequence>MPLSKEQVGGLKDPMSIVEVQQENPKKPGTKSFERFNQYKRAKTIGEATACGAWQDLSGDFEKGFLKLVDPETDEEMPASTKRSAPEGTRDREAQTRSKMQPNQGNSQILVPETSDPISKVEMSAATIAALRAMMREEIRAGMLEVEERMATKCDEAIRNMQQDIAEEREARKVLEERVKVLEANQATTTENMMEGEDQVDKSVVVIGGFGEDTLEEVEGILQQVLQDVAGFEEVKLTASGFNIALATFDSPMHEVREAIGDFIEDME</sequence>
<dbReference type="EMBL" id="CAXAMM010042784">
    <property type="protein sequence ID" value="CAK9106632.1"/>
    <property type="molecule type" value="Genomic_DNA"/>
</dbReference>
<evidence type="ECO:0000313" key="3">
    <source>
        <dbReference type="EMBL" id="CAK9106430.1"/>
    </source>
</evidence>
<protein>
    <submittedName>
        <fullName evidence="4">Adenylosuccinate synthetase (AMPSase) (AdSS) (IMP--aspartate ligase)</fullName>
    </submittedName>
</protein>
<keyword evidence="4" id="KW-0436">Ligase</keyword>
<dbReference type="GO" id="GO:0016874">
    <property type="term" value="F:ligase activity"/>
    <property type="evidence" value="ECO:0007669"/>
    <property type="project" value="UniProtKB-KW"/>
</dbReference>
<gene>
    <name evidence="3" type="ORF">SCF082_LOCUS49570</name>
    <name evidence="4" type="ORF">SCF082_LOCUS49672</name>
</gene>
<evidence type="ECO:0000256" key="1">
    <source>
        <dbReference type="SAM" id="Coils"/>
    </source>
</evidence>
<accession>A0ABP0S2P4</accession>
<feature type="coiled-coil region" evidence="1">
    <location>
        <begin position="158"/>
        <end position="192"/>
    </location>
</feature>
<evidence type="ECO:0000313" key="5">
    <source>
        <dbReference type="Proteomes" id="UP001642464"/>
    </source>
</evidence>
<evidence type="ECO:0000256" key="2">
    <source>
        <dbReference type="SAM" id="MobiDB-lite"/>
    </source>
</evidence>